<dbReference type="EMBL" id="LAZR01014347">
    <property type="protein sequence ID" value="KKM17891.1"/>
    <property type="molecule type" value="Genomic_DNA"/>
</dbReference>
<organism evidence="1">
    <name type="scientific">marine sediment metagenome</name>
    <dbReference type="NCBI Taxonomy" id="412755"/>
    <lineage>
        <taxon>unclassified sequences</taxon>
        <taxon>metagenomes</taxon>
        <taxon>ecological metagenomes</taxon>
    </lineage>
</organism>
<feature type="non-terminal residue" evidence="1">
    <location>
        <position position="1"/>
    </location>
</feature>
<reference evidence="1" key="1">
    <citation type="journal article" date="2015" name="Nature">
        <title>Complex archaea that bridge the gap between prokaryotes and eukaryotes.</title>
        <authorList>
            <person name="Spang A."/>
            <person name="Saw J.H."/>
            <person name="Jorgensen S.L."/>
            <person name="Zaremba-Niedzwiedzka K."/>
            <person name="Martijn J."/>
            <person name="Lind A.E."/>
            <person name="van Eijk R."/>
            <person name="Schleper C."/>
            <person name="Guy L."/>
            <person name="Ettema T.J."/>
        </authorList>
    </citation>
    <scope>NUCLEOTIDE SEQUENCE</scope>
</reference>
<sequence>GIGSLPWAKTPISLFNPSLPASPASITQEGVWHFIDLGPAFYAFNGSSTVFRTGLDRLESNAASTTYVTDAVTITSGVAHKGRVYIGGLDQSNIWNTTWQEIFAQWEEEAGLEELDLVINGPHLNWAMWSSIGGGDFPLWLVYPQGFGQLQLGPSKEFVLERMRKNEFGWRPMHYAGQVLVMKVVGDNVVCYGADGIGALIPHGPEMEYKEIANFGVLSRGAVGGDEQGHIFVAQDGELWGLSQDLKLARLGYKEWFSGFSTASTVINLNPVWREFFIADQDTSYLFRNETGLSEIQDRLTSLTYFNGVNYGLASSGASTTIRVLTGAHDNDRQALKYIHDIQVQYQDITNLTLEVLYRYDSTSAFSVLGPIDINPMGIVTFNITALEFKIRLKGTPGANPRIDRLEIRWSLVDKRAVRGLFGTEQ</sequence>
<protein>
    <submittedName>
        <fullName evidence="1">Uncharacterized protein</fullName>
    </submittedName>
</protein>
<evidence type="ECO:0000313" key="1">
    <source>
        <dbReference type="EMBL" id="KKM17891.1"/>
    </source>
</evidence>
<name>A0A0F9HRA7_9ZZZZ</name>
<gene>
    <name evidence="1" type="ORF">LCGC14_1671230</name>
</gene>
<comment type="caution">
    <text evidence="1">The sequence shown here is derived from an EMBL/GenBank/DDBJ whole genome shotgun (WGS) entry which is preliminary data.</text>
</comment>
<dbReference type="AlphaFoldDB" id="A0A0F9HRA7"/>
<accession>A0A0F9HRA7</accession>
<proteinExistence type="predicted"/>